<sequence length="266" mass="28770">MTKGEGIVASTVTRDGFTLWYEVKGDGPAVIFPSRMRSEHSMLAEALAASGYRVVRYKPRQVVGVMEAEDEAGGSWEPRSWTRFPTEVEIADLHAVADAASVGDFVLAGYSGMAALAGFLVGATKRAVGLMVGGFPLLSGADYWLGYVEGARAALLQAGLRDKADEHHLGILMYREWAARDDAEMLAALKGPKILWYGSMDGEPSCRMYDYVGGRAIARRVRDRSEQLRQAGFEVIEFEGLDHIAGLAEAPLVAPRLSAALAAAEW</sequence>
<gene>
    <name evidence="1" type="ORF">GCM10022214_03210</name>
</gene>
<organism evidence="1 2">
    <name type="scientific">Actinomadura miaoliensis</name>
    <dbReference type="NCBI Taxonomy" id="430685"/>
    <lineage>
        <taxon>Bacteria</taxon>
        <taxon>Bacillati</taxon>
        <taxon>Actinomycetota</taxon>
        <taxon>Actinomycetes</taxon>
        <taxon>Streptosporangiales</taxon>
        <taxon>Thermomonosporaceae</taxon>
        <taxon>Actinomadura</taxon>
    </lineage>
</organism>
<dbReference type="InterPro" id="IPR029058">
    <property type="entry name" value="AB_hydrolase_fold"/>
</dbReference>
<evidence type="ECO:0000313" key="1">
    <source>
        <dbReference type="EMBL" id="GAA4055374.1"/>
    </source>
</evidence>
<evidence type="ECO:0008006" key="3">
    <source>
        <dbReference type="Google" id="ProtNLM"/>
    </source>
</evidence>
<dbReference type="Proteomes" id="UP001500683">
    <property type="component" value="Unassembled WGS sequence"/>
</dbReference>
<dbReference type="EMBL" id="BAAAZG010000001">
    <property type="protein sequence ID" value="GAA4055374.1"/>
    <property type="molecule type" value="Genomic_DNA"/>
</dbReference>
<evidence type="ECO:0000313" key="2">
    <source>
        <dbReference type="Proteomes" id="UP001500683"/>
    </source>
</evidence>
<dbReference type="Gene3D" id="3.40.50.1820">
    <property type="entry name" value="alpha/beta hydrolase"/>
    <property type="match status" value="1"/>
</dbReference>
<protein>
    <recommendedName>
        <fullName evidence="3">Alpha/beta hydrolase</fullName>
    </recommendedName>
</protein>
<keyword evidence="2" id="KW-1185">Reference proteome</keyword>
<name>A0ABP7UY24_9ACTN</name>
<comment type="caution">
    <text evidence="1">The sequence shown here is derived from an EMBL/GenBank/DDBJ whole genome shotgun (WGS) entry which is preliminary data.</text>
</comment>
<accession>A0ABP7UY24</accession>
<proteinExistence type="predicted"/>
<dbReference type="SUPFAM" id="SSF53474">
    <property type="entry name" value="alpha/beta-Hydrolases"/>
    <property type="match status" value="1"/>
</dbReference>
<reference evidence="2" key="1">
    <citation type="journal article" date="2019" name="Int. J. Syst. Evol. Microbiol.">
        <title>The Global Catalogue of Microorganisms (GCM) 10K type strain sequencing project: providing services to taxonomists for standard genome sequencing and annotation.</title>
        <authorList>
            <consortium name="The Broad Institute Genomics Platform"/>
            <consortium name="The Broad Institute Genome Sequencing Center for Infectious Disease"/>
            <person name="Wu L."/>
            <person name="Ma J."/>
        </authorList>
    </citation>
    <scope>NUCLEOTIDE SEQUENCE [LARGE SCALE GENOMIC DNA]</scope>
    <source>
        <strain evidence="2">JCM 16702</strain>
    </source>
</reference>